<keyword evidence="1" id="KW-0472">Membrane</keyword>
<evidence type="ECO:0000313" key="3">
    <source>
        <dbReference type="EMBL" id="MDK2124391.1"/>
    </source>
</evidence>
<dbReference type="EMBL" id="JARRAF010000009">
    <property type="protein sequence ID" value="MDK2124391.1"/>
    <property type="molecule type" value="Genomic_DNA"/>
</dbReference>
<sequence>MSRITFTSISEKIIQSAIRAGYWPENAKTQFKNEVRVIAGGAAEISGWLIATLVLCSTLATLRAELLLENLYLAGSLLIVITTNALQKRPLPWLIEQLVTGLLLIGVGLVTLGVFRDLPERVAPAFTFLLLLGIATLSKRPWLQWLFGVLGAISCALISMSWRELFLRAAFESEQYQKAMELGWRMTRPDPLLFFLAALYTCLGMWLINQYALTYLWNKDRQPQGEPAPEYFADGWLTVILTVLAIWASLGSFQKLGWGDYGLSNFFNLHIPVYFCHWIANVARVVSVHLCVAAMILAIWRWPVLRKPWWVGVALPLLGAAWLIPSLGIAILILSQCITSFRKRQAVFAGLVCAWSIINFSFYSNFSHKVQIGLFLFISGLWFAVGLWVKRNWGRLPSLCNIGERRKDIATYAAVYALIFVTWGVYSYPYESIKIRTTDLIIDELRLQCQSNSIRDSYVGAKGDLVVRANTGLYRWDVQSNQWKLFFTFNPSERAGQFFPLKNGGAVIAYDDKVYRVNEKGRIHHAVVEREYRSLYVDENGSAYVLSHDGVTWTDDWHTWVKMKWPEETFNADEVIAFKDGKIYASRTGSSVFVLDKKNKSYTLLDSFYPLTIGEKGAYVGSYLYLTAHRRGEQRKQPMESSKWMILKIGLDGRYSSALNFGMGDKFPKYMKLRGLVGDDIFFEADRRLYLSRDGGKSAVRIGKNLELNKEKKEKRLDIWGIAKGPDGTLYATRSDAVYKSTDYGMNWTSMGREGIPAEVCS</sequence>
<dbReference type="InterPro" id="IPR025513">
    <property type="entry name" value="DUF4401"/>
</dbReference>
<gene>
    <name evidence="3" type="ORF">PZA18_10040</name>
</gene>
<feature type="domain" description="DUF4401" evidence="2">
    <location>
        <begin position="35"/>
        <end position="365"/>
    </location>
</feature>
<feature type="transmembrane region" description="Helical" evidence="1">
    <location>
        <begin position="346"/>
        <end position="364"/>
    </location>
</feature>
<comment type="caution">
    <text evidence="3">The sequence shown here is derived from an EMBL/GenBank/DDBJ whole genome shotgun (WGS) entry which is preliminary data.</text>
</comment>
<feature type="transmembrane region" description="Helical" evidence="1">
    <location>
        <begin position="192"/>
        <end position="211"/>
    </location>
</feature>
<evidence type="ECO:0000259" key="2">
    <source>
        <dbReference type="Pfam" id="PF14351"/>
    </source>
</evidence>
<evidence type="ECO:0000256" key="1">
    <source>
        <dbReference type="SAM" id="Phobius"/>
    </source>
</evidence>
<accession>A0ABT7DWH8</accession>
<proteinExistence type="predicted"/>
<feature type="transmembrane region" description="Helical" evidence="1">
    <location>
        <begin position="409"/>
        <end position="428"/>
    </location>
</feature>
<protein>
    <submittedName>
        <fullName evidence="3">DUF4401 domain-containing protein</fullName>
    </submittedName>
</protein>
<dbReference type="Gene3D" id="2.130.10.10">
    <property type="entry name" value="YVTN repeat-like/Quinoprotein amine dehydrogenase"/>
    <property type="match status" value="2"/>
</dbReference>
<dbReference type="InterPro" id="IPR015943">
    <property type="entry name" value="WD40/YVTN_repeat-like_dom_sf"/>
</dbReference>
<feature type="transmembrane region" description="Helical" evidence="1">
    <location>
        <begin position="231"/>
        <end position="250"/>
    </location>
</feature>
<feature type="transmembrane region" description="Helical" evidence="1">
    <location>
        <begin position="370"/>
        <end position="389"/>
    </location>
</feature>
<feature type="transmembrane region" description="Helical" evidence="1">
    <location>
        <begin position="309"/>
        <end position="334"/>
    </location>
</feature>
<keyword evidence="1" id="KW-0812">Transmembrane</keyword>
<keyword evidence="1" id="KW-1133">Transmembrane helix</keyword>
<dbReference type="Proteomes" id="UP001172778">
    <property type="component" value="Unassembled WGS sequence"/>
</dbReference>
<name>A0ABT7DWH8_9NEIS</name>
<dbReference type="SUPFAM" id="SSF63829">
    <property type="entry name" value="Calcium-dependent phosphotriesterase"/>
    <property type="match status" value="1"/>
</dbReference>
<keyword evidence="4" id="KW-1185">Reference proteome</keyword>
<feature type="transmembrane region" description="Helical" evidence="1">
    <location>
        <begin position="98"/>
        <end position="115"/>
    </location>
</feature>
<feature type="transmembrane region" description="Helical" evidence="1">
    <location>
        <begin position="285"/>
        <end position="303"/>
    </location>
</feature>
<reference evidence="3" key="1">
    <citation type="submission" date="2023-03" db="EMBL/GenBank/DDBJ databases">
        <title>Chitinimonas shenzhenensis gen. nov., sp. nov., a novel member of family Burkholderiaceae isolated from activated sludge collected in Shen Zhen, China.</title>
        <authorList>
            <person name="Wang X."/>
        </authorList>
    </citation>
    <scope>NUCLEOTIDE SEQUENCE</scope>
    <source>
        <strain evidence="3">DQS-5</strain>
    </source>
</reference>
<feature type="transmembrane region" description="Helical" evidence="1">
    <location>
        <begin position="145"/>
        <end position="162"/>
    </location>
</feature>
<dbReference type="RefSeq" id="WP_284100702.1">
    <property type="nucleotide sequence ID" value="NZ_JARRAF010000009.1"/>
</dbReference>
<dbReference type="Pfam" id="PF14351">
    <property type="entry name" value="DUF4401"/>
    <property type="match status" value="1"/>
</dbReference>
<feature type="transmembrane region" description="Helical" evidence="1">
    <location>
        <begin position="66"/>
        <end position="86"/>
    </location>
</feature>
<feature type="transmembrane region" description="Helical" evidence="1">
    <location>
        <begin position="37"/>
        <end position="60"/>
    </location>
</feature>
<organism evidence="3 4">
    <name type="scientific">Parachitinimonas caeni</name>
    <dbReference type="NCBI Taxonomy" id="3031301"/>
    <lineage>
        <taxon>Bacteria</taxon>
        <taxon>Pseudomonadati</taxon>
        <taxon>Pseudomonadota</taxon>
        <taxon>Betaproteobacteria</taxon>
        <taxon>Neisseriales</taxon>
        <taxon>Chitinibacteraceae</taxon>
        <taxon>Parachitinimonas</taxon>
    </lineage>
</organism>
<feature type="transmembrane region" description="Helical" evidence="1">
    <location>
        <begin position="121"/>
        <end position="138"/>
    </location>
</feature>
<evidence type="ECO:0000313" key="4">
    <source>
        <dbReference type="Proteomes" id="UP001172778"/>
    </source>
</evidence>